<keyword evidence="3 8" id="KW-0347">Helicase</keyword>
<dbReference type="Pfam" id="PF00270">
    <property type="entry name" value="DEAD"/>
    <property type="match status" value="1"/>
</dbReference>
<dbReference type="PROSITE" id="PS51194">
    <property type="entry name" value="HELICASE_CTER"/>
    <property type="match status" value="1"/>
</dbReference>
<dbReference type="Proteomes" id="UP001165289">
    <property type="component" value="Unassembled WGS sequence"/>
</dbReference>
<dbReference type="Gene3D" id="1.20.120.1080">
    <property type="match status" value="1"/>
</dbReference>
<dbReference type="InterPro" id="IPR007502">
    <property type="entry name" value="Helicase-assoc_dom"/>
</dbReference>
<dbReference type="GO" id="GO:0005524">
    <property type="term" value="F:ATP binding"/>
    <property type="evidence" value="ECO:0007669"/>
    <property type="project" value="UniProtKB-KW"/>
</dbReference>
<dbReference type="SUPFAM" id="SSF52540">
    <property type="entry name" value="P-loop containing nucleoside triphosphate hydrolases"/>
    <property type="match status" value="1"/>
</dbReference>
<gene>
    <name evidence="8" type="ORF">LOD99_15792</name>
</gene>
<feature type="compositionally biased region" description="Low complexity" evidence="5">
    <location>
        <begin position="68"/>
        <end position="85"/>
    </location>
</feature>
<dbReference type="Gene3D" id="3.40.50.300">
    <property type="entry name" value="P-loop containing nucleotide triphosphate hydrolases"/>
    <property type="match status" value="2"/>
</dbReference>
<dbReference type="FunFam" id="3.40.50.300:FF:002125">
    <property type="entry name" value="ATP-dependent helicase HrpB"/>
    <property type="match status" value="1"/>
</dbReference>
<dbReference type="InterPro" id="IPR001650">
    <property type="entry name" value="Helicase_C-like"/>
</dbReference>
<feature type="compositionally biased region" description="Basic and acidic residues" evidence="5">
    <location>
        <begin position="1"/>
        <end position="12"/>
    </location>
</feature>
<dbReference type="InterPro" id="IPR011709">
    <property type="entry name" value="DEAD-box_helicase_OB_fold"/>
</dbReference>
<feature type="compositionally biased region" description="Polar residues" evidence="5">
    <location>
        <begin position="16"/>
        <end position="25"/>
    </location>
</feature>
<feature type="compositionally biased region" description="Polar residues" evidence="5">
    <location>
        <begin position="172"/>
        <end position="200"/>
    </location>
</feature>
<organism evidence="8 9">
    <name type="scientific">Oopsacas minuta</name>
    <dbReference type="NCBI Taxonomy" id="111878"/>
    <lineage>
        <taxon>Eukaryota</taxon>
        <taxon>Metazoa</taxon>
        <taxon>Porifera</taxon>
        <taxon>Hexactinellida</taxon>
        <taxon>Hexasterophora</taxon>
        <taxon>Lyssacinosida</taxon>
        <taxon>Leucopsacidae</taxon>
        <taxon>Oopsacas</taxon>
    </lineage>
</organism>
<evidence type="ECO:0000313" key="9">
    <source>
        <dbReference type="Proteomes" id="UP001165289"/>
    </source>
</evidence>
<dbReference type="EMBL" id="JAKMXF010000110">
    <property type="protein sequence ID" value="KAI6658079.1"/>
    <property type="molecule type" value="Genomic_DNA"/>
</dbReference>
<dbReference type="SMART" id="SM00487">
    <property type="entry name" value="DEXDc"/>
    <property type="match status" value="1"/>
</dbReference>
<evidence type="ECO:0000313" key="8">
    <source>
        <dbReference type="EMBL" id="KAI6658079.1"/>
    </source>
</evidence>
<evidence type="ECO:0000256" key="4">
    <source>
        <dbReference type="ARBA" id="ARBA00022840"/>
    </source>
</evidence>
<reference evidence="8 9" key="1">
    <citation type="journal article" date="2023" name="BMC Biol.">
        <title>The compact genome of the sponge Oopsacas minuta (Hexactinellida) is lacking key metazoan core genes.</title>
        <authorList>
            <person name="Santini S."/>
            <person name="Schenkelaars Q."/>
            <person name="Jourda C."/>
            <person name="Duchesne M."/>
            <person name="Belahbib H."/>
            <person name="Rocher C."/>
            <person name="Selva M."/>
            <person name="Riesgo A."/>
            <person name="Vervoort M."/>
            <person name="Leys S.P."/>
            <person name="Kodjabachian L."/>
            <person name="Le Bivic A."/>
            <person name="Borchiellini C."/>
            <person name="Claverie J.M."/>
            <person name="Renard E."/>
        </authorList>
    </citation>
    <scope>NUCLEOTIDE SEQUENCE [LARGE SCALE GENOMIC DNA]</scope>
    <source>
        <strain evidence="8">SPO-2</strain>
    </source>
</reference>
<dbReference type="GO" id="GO:0016787">
    <property type="term" value="F:hydrolase activity"/>
    <property type="evidence" value="ECO:0007669"/>
    <property type="project" value="UniProtKB-KW"/>
</dbReference>
<dbReference type="PROSITE" id="PS51192">
    <property type="entry name" value="HELICASE_ATP_BIND_1"/>
    <property type="match status" value="1"/>
</dbReference>
<dbReference type="InterPro" id="IPR014001">
    <property type="entry name" value="Helicase_ATP-bd"/>
</dbReference>
<feature type="compositionally biased region" description="Low complexity" evidence="5">
    <location>
        <begin position="159"/>
        <end position="171"/>
    </location>
</feature>
<proteinExistence type="predicted"/>
<evidence type="ECO:0000259" key="6">
    <source>
        <dbReference type="PROSITE" id="PS51192"/>
    </source>
</evidence>
<dbReference type="Pfam" id="PF07717">
    <property type="entry name" value="OB_NTP_bind"/>
    <property type="match status" value="1"/>
</dbReference>
<sequence>MARHSNCEEEIRGTINGITQLSTPRHTYRPSTSPSHPSSTSTSSHKSNHYPPPSPPRLLNHYLPSQTYRPSTYPSHPSSTSTSSHKSNHYPPPSPPRLLNHHPPRQTYRPSTSPSHPSSTSTSSYKSNHYPPPSPPRLLKHYPPRHTYRPSTSPSQHFSSYTSRPSTSPSTHDSAYSQTHNPFSNSSTYTWGNPTDSTQDYKPGRKKIRQNMSFLSKRRALPIWPYKSDIISRIEQSQVVIIEGETGSGKSTQIPQWCLEVENVSKVVCSQPRRIAAISLANRVAHEMGVVVGDEVGYVVRFEHKSSLSTNLKYVTDGILVRQLMTDRSLEAYDVIIIDEVHERRLVTDILIGLIKQILPYRPELRVVIMSATLNKNQICDFFGDYNYMKFPGKTHPIEKIFLPAVIERVKFSKNDKNEKYVIQAINVVMEICIVEQKEGDILVFVTGRDEIDYICEYLEDLCVTYKDSMGTIDIIPLYGELPYSSQQRIFAKAPKSFQGRISRKCIIATNIAETSITIEGIVFVIDSGKVKLSSVDQKCHMKSLLPVDISKSSAEQRAGRAGRTQPGKCYRLYSQDAYEAMANDTIPEIMRSDLTSVILQLKVMGIDLETFESINPPTPDQVEFAIERLIQLNALDPYHNVTKTGRQMARFPLDAEVSRMLVASKDYSCQNEILTLAAMLSGDRPGSVFVLVGKKKREKAIEARAQFVHPSGDHLTYINVYKHFISNGCREDWCFDKFLNFKILNEARKTYEQLEQIMIELRLINPQSHSFPSKPEDSQILKAILSGYICHLAQKDPHTMCTDKCKYITVLNNLNVTLHPSCTLSTSYDLLCYTTCIRTNFTYSYLSIVSAVDVKLYHEVARRTGAPPLPKLQKEYREFNRRKPRI</sequence>
<dbReference type="Pfam" id="PF04408">
    <property type="entry name" value="WHD_HA2"/>
    <property type="match status" value="1"/>
</dbReference>
<dbReference type="SMART" id="SM00847">
    <property type="entry name" value="HA2"/>
    <property type="match status" value="1"/>
</dbReference>
<evidence type="ECO:0000256" key="1">
    <source>
        <dbReference type="ARBA" id="ARBA00022741"/>
    </source>
</evidence>
<dbReference type="GO" id="GO:0003723">
    <property type="term" value="F:RNA binding"/>
    <property type="evidence" value="ECO:0007669"/>
    <property type="project" value="TreeGrafter"/>
</dbReference>
<evidence type="ECO:0000256" key="3">
    <source>
        <dbReference type="ARBA" id="ARBA00022806"/>
    </source>
</evidence>
<dbReference type="PANTHER" id="PTHR18934">
    <property type="entry name" value="ATP-DEPENDENT RNA HELICASE"/>
    <property type="match status" value="1"/>
</dbReference>
<evidence type="ECO:0000256" key="5">
    <source>
        <dbReference type="SAM" id="MobiDB-lite"/>
    </source>
</evidence>
<feature type="compositionally biased region" description="Polar residues" evidence="5">
    <location>
        <begin position="149"/>
        <end position="158"/>
    </location>
</feature>
<evidence type="ECO:0000256" key="2">
    <source>
        <dbReference type="ARBA" id="ARBA00022801"/>
    </source>
</evidence>
<feature type="domain" description="Helicase ATP-binding" evidence="6">
    <location>
        <begin position="231"/>
        <end position="392"/>
    </location>
</feature>
<dbReference type="SMART" id="SM00490">
    <property type="entry name" value="HELICc"/>
    <property type="match status" value="1"/>
</dbReference>
<feature type="domain" description="Helicase C-terminal" evidence="7">
    <location>
        <begin position="427"/>
        <end position="606"/>
    </location>
</feature>
<keyword evidence="1" id="KW-0547">Nucleotide-binding</keyword>
<protein>
    <submittedName>
        <fullName evidence="8">Pre-mRNA-splicing factor ATP-dependent RNA helicase PRP1</fullName>
    </submittedName>
</protein>
<keyword evidence="4" id="KW-0067">ATP-binding</keyword>
<feature type="compositionally biased region" description="Low complexity" evidence="5">
    <location>
        <begin position="30"/>
        <end position="45"/>
    </location>
</feature>
<dbReference type="InterPro" id="IPR027417">
    <property type="entry name" value="P-loop_NTPase"/>
</dbReference>
<comment type="caution">
    <text evidence="8">The sequence shown here is derived from an EMBL/GenBank/DDBJ whole genome shotgun (WGS) entry which is preliminary data.</text>
</comment>
<dbReference type="PANTHER" id="PTHR18934:SF99">
    <property type="entry name" value="ATP-DEPENDENT RNA HELICASE DHX37-RELATED"/>
    <property type="match status" value="1"/>
</dbReference>
<name>A0AAV7KAB1_9METZ</name>
<dbReference type="InterPro" id="IPR011545">
    <property type="entry name" value="DEAD/DEAH_box_helicase_dom"/>
</dbReference>
<keyword evidence="2" id="KW-0378">Hydrolase</keyword>
<feature type="compositionally biased region" description="Low complexity" evidence="5">
    <location>
        <begin position="110"/>
        <end position="124"/>
    </location>
</feature>
<dbReference type="Pfam" id="PF00271">
    <property type="entry name" value="Helicase_C"/>
    <property type="match status" value="1"/>
</dbReference>
<dbReference type="InterPro" id="IPR048333">
    <property type="entry name" value="HA2_WH"/>
</dbReference>
<accession>A0AAV7KAB1</accession>
<dbReference type="CDD" id="cd17917">
    <property type="entry name" value="DEXHc_RHA-like"/>
    <property type="match status" value="1"/>
</dbReference>
<dbReference type="GO" id="GO:0004386">
    <property type="term" value="F:helicase activity"/>
    <property type="evidence" value="ECO:0007669"/>
    <property type="project" value="UniProtKB-KW"/>
</dbReference>
<feature type="region of interest" description="Disordered" evidence="5">
    <location>
        <begin position="1"/>
        <end position="205"/>
    </location>
</feature>
<dbReference type="CDD" id="cd18791">
    <property type="entry name" value="SF2_C_RHA"/>
    <property type="match status" value="1"/>
</dbReference>
<feature type="compositionally biased region" description="Basic residues" evidence="5">
    <location>
        <begin position="138"/>
        <end position="148"/>
    </location>
</feature>
<dbReference type="Pfam" id="PF21010">
    <property type="entry name" value="HA2_C"/>
    <property type="match status" value="1"/>
</dbReference>
<evidence type="ECO:0000259" key="7">
    <source>
        <dbReference type="PROSITE" id="PS51194"/>
    </source>
</evidence>
<dbReference type="AlphaFoldDB" id="A0AAV7KAB1"/>
<keyword evidence="9" id="KW-1185">Reference proteome</keyword>